<keyword evidence="1" id="KW-0472">Membrane</keyword>
<feature type="transmembrane region" description="Helical" evidence="1">
    <location>
        <begin position="20"/>
        <end position="40"/>
    </location>
</feature>
<dbReference type="EMBL" id="LVYD01000124">
    <property type="protein sequence ID" value="OQP57259.1"/>
    <property type="molecule type" value="Genomic_DNA"/>
</dbReference>
<evidence type="ECO:0000313" key="3">
    <source>
        <dbReference type="Proteomes" id="UP000192796"/>
    </source>
</evidence>
<gene>
    <name evidence="2" type="ORF">A3860_11935</name>
</gene>
<feature type="transmembrane region" description="Helical" evidence="1">
    <location>
        <begin position="76"/>
        <end position="96"/>
    </location>
</feature>
<dbReference type="InterPro" id="IPR045708">
    <property type="entry name" value="DUF6064"/>
</dbReference>
<evidence type="ECO:0000313" key="2">
    <source>
        <dbReference type="EMBL" id="OQP57259.1"/>
    </source>
</evidence>
<keyword evidence="1" id="KW-0812">Transmembrane</keyword>
<feature type="transmembrane region" description="Helical" evidence="1">
    <location>
        <begin position="138"/>
        <end position="157"/>
    </location>
</feature>
<dbReference type="Pfam" id="PF19540">
    <property type="entry name" value="DUF6064"/>
    <property type="match status" value="1"/>
</dbReference>
<evidence type="ECO:0000256" key="1">
    <source>
        <dbReference type="SAM" id="Phobius"/>
    </source>
</evidence>
<name>A0A1V9FFW6_9BACT</name>
<keyword evidence="1" id="KW-1133">Transmembrane helix</keyword>
<accession>A0A1V9FFW6</accession>
<feature type="transmembrane region" description="Helical" evidence="1">
    <location>
        <begin position="52"/>
        <end position="70"/>
    </location>
</feature>
<reference evidence="2 3" key="1">
    <citation type="submission" date="2016-03" db="EMBL/GenBank/DDBJ databases">
        <title>Niastella vici sp. nov., isolated from farmland soil.</title>
        <authorList>
            <person name="Chen L."/>
            <person name="Wang D."/>
            <person name="Yang S."/>
            <person name="Wang G."/>
        </authorList>
    </citation>
    <scope>NUCLEOTIDE SEQUENCE [LARGE SCALE GENOMIC DNA]</scope>
    <source>
        <strain evidence="2 3">DJ57</strain>
    </source>
</reference>
<proteinExistence type="predicted"/>
<dbReference type="RefSeq" id="WP_081156225.1">
    <property type="nucleotide sequence ID" value="NZ_LVYD01000124.1"/>
</dbReference>
<protein>
    <submittedName>
        <fullName evidence="2">Uncharacterized protein</fullName>
    </submittedName>
</protein>
<dbReference type="AlphaFoldDB" id="A0A1V9FFW6"/>
<dbReference type="OrthoDB" id="1437042at2"/>
<dbReference type="Proteomes" id="UP000192796">
    <property type="component" value="Unassembled WGS sequence"/>
</dbReference>
<feature type="transmembrane region" description="Helical" evidence="1">
    <location>
        <begin position="164"/>
        <end position="184"/>
    </location>
</feature>
<feature type="transmembrane region" description="Helical" evidence="1">
    <location>
        <begin position="108"/>
        <end position="126"/>
    </location>
</feature>
<dbReference type="STRING" id="1703345.A3860_11935"/>
<feature type="transmembrane region" description="Helical" evidence="1">
    <location>
        <begin position="190"/>
        <end position="206"/>
    </location>
</feature>
<organism evidence="2 3">
    <name type="scientific">Niastella vici</name>
    <dbReference type="NCBI Taxonomy" id="1703345"/>
    <lineage>
        <taxon>Bacteria</taxon>
        <taxon>Pseudomonadati</taxon>
        <taxon>Bacteroidota</taxon>
        <taxon>Chitinophagia</taxon>
        <taxon>Chitinophagales</taxon>
        <taxon>Chitinophagaceae</taxon>
        <taxon>Niastella</taxon>
    </lineage>
</organism>
<keyword evidence="3" id="KW-1185">Reference proteome</keyword>
<comment type="caution">
    <text evidence="2">The sequence shown here is derived from an EMBL/GenBank/DDBJ whole genome shotgun (WGS) entry which is preliminary data.</text>
</comment>
<sequence>MKLPFTREQFLEVFHKYNISVYPLQVLLLLLAVLTIMIIYRGSKRQQKMVPIILATFWIWMGIVYHIGYFSAINKVAYLFGMLFILQGIFFLHYGLKKFPLFTFQKNIRSITSVLLLIYALIFYPLTGHFAGHDYPYSPTFGLPCPTTIFTLAVFLLTQPRIPFYLSIIPLLWSIIGFSAAFSLGIYEDAGLIVSAFAFSALYFLNGKRPQPF</sequence>